<evidence type="ECO:0000259" key="4">
    <source>
        <dbReference type="SMART" id="SM00421"/>
    </source>
</evidence>
<evidence type="ECO:0000256" key="3">
    <source>
        <dbReference type="ARBA" id="ARBA00023163"/>
    </source>
</evidence>
<evidence type="ECO:0000313" key="6">
    <source>
        <dbReference type="Proteomes" id="UP001069802"/>
    </source>
</evidence>
<proteinExistence type="predicted"/>
<dbReference type="RefSeq" id="WP_269423847.1">
    <property type="nucleotide sequence ID" value="NZ_JAPWGY010000004.1"/>
</dbReference>
<dbReference type="InterPro" id="IPR036693">
    <property type="entry name" value="TF_LuxR_autoind-bd_dom_sf"/>
</dbReference>
<dbReference type="InterPro" id="IPR016032">
    <property type="entry name" value="Sig_transdc_resp-reg_C-effctor"/>
</dbReference>
<dbReference type="SUPFAM" id="SSF46894">
    <property type="entry name" value="C-terminal effector domain of the bipartite response regulators"/>
    <property type="match status" value="1"/>
</dbReference>
<evidence type="ECO:0000313" key="5">
    <source>
        <dbReference type="EMBL" id="MCZ4281684.1"/>
    </source>
</evidence>
<dbReference type="EMBL" id="JAPWGY010000004">
    <property type="protein sequence ID" value="MCZ4281684.1"/>
    <property type="molecule type" value="Genomic_DNA"/>
</dbReference>
<organism evidence="5 6">
    <name type="scientific">Kiloniella laminariae</name>
    <dbReference type="NCBI Taxonomy" id="454162"/>
    <lineage>
        <taxon>Bacteria</taxon>
        <taxon>Pseudomonadati</taxon>
        <taxon>Pseudomonadota</taxon>
        <taxon>Alphaproteobacteria</taxon>
        <taxon>Rhodospirillales</taxon>
        <taxon>Kiloniellaceae</taxon>
        <taxon>Kiloniella</taxon>
    </lineage>
</organism>
<dbReference type="InterPro" id="IPR005143">
    <property type="entry name" value="TF_LuxR_autoind-bd_dom"/>
</dbReference>
<keyword evidence="1" id="KW-0805">Transcription regulation</keyword>
<evidence type="ECO:0000256" key="1">
    <source>
        <dbReference type="ARBA" id="ARBA00023015"/>
    </source>
</evidence>
<reference evidence="5" key="1">
    <citation type="submission" date="2022-12" db="EMBL/GenBank/DDBJ databases">
        <title>Bacterial isolates from different developmental stages of Nematostella vectensis.</title>
        <authorList>
            <person name="Fraune S."/>
        </authorList>
    </citation>
    <scope>NUCLEOTIDE SEQUENCE</scope>
    <source>
        <strain evidence="5">G21630-S1</strain>
    </source>
</reference>
<feature type="domain" description="HTH luxR-type" evidence="4">
    <location>
        <begin position="168"/>
        <end position="225"/>
    </location>
</feature>
<dbReference type="InterPro" id="IPR000792">
    <property type="entry name" value="Tscrpt_reg_LuxR_C"/>
</dbReference>
<name>A0ABT4LKS9_9PROT</name>
<gene>
    <name evidence="5" type="ORF">O4H49_12915</name>
</gene>
<accession>A0ABT4LKS9</accession>
<comment type="caution">
    <text evidence="5">The sequence shown here is derived from an EMBL/GenBank/DDBJ whole genome shotgun (WGS) entry which is preliminary data.</text>
</comment>
<keyword evidence="3" id="KW-0804">Transcription</keyword>
<dbReference type="Gene3D" id="3.30.450.80">
    <property type="entry name" value="Transcription factor LuxR-like, autoinducer-binding domain"/>
    <property type="match status" value="1"/>
</dbReference>
<keyword evidence="6" id="KW-1185">Reference proteome</keyword>
<dbReference type="Proteomes" id="UP001069802">
    <property type="component" value="Unassembled WGS sequence"/>
</dbReference>
<keyword evidence="2" id="KW-0238">DNA-binding</keyword>
<dbReference type="SUPFAM" id="SSF75516">
    <property type="entry name" value="Pheromone-binding domain of LuxR-like quorum-sensing transcription factors"/>
    <property type="match status" value="1"/>
</dbReference>
<dbReference type="SMART" id="SM00421">
    <property type="entry name" value="HTH_LUXR"/>
    <property type="match status" value="1"/>
</dbReference>
<dbReference type="Gene3D" id="1.10.10.10">
    <property type="entry name" value="Winged helix-like DNA-binding domain superfamily/Winged helix DNA-binding domain"/>
    <property type="match status" value="1"/>
</dbReference>
<dbReference type="InterPro" id="IPR036388">
    <property type="entry name" value="WH-like_DNA-bd_sf"/>
</dbReference>
<evidence type="ECO:0000256" key="2">
    <source>
        <dbReference type="ARBA" id="ARBA00023125"/>
    </source>
</evidence>
<sequence length="234" mass="26856">MWSDLEKFTLECNRINDVDDLCRALESFLGKLGFNLYAFGNLYGDKKSLMEDHGPAIAMNLPEKWIQHYFEREYFDIDPVILATPYVQRYLKWDNLRQYQPDFFAEAEHYGLKNGIAIPLRTFDGCYVLSIMSSEVFDIGESLINVLEIAAGHFFRCYLSVRKIRHVPVNFSDKQIQAIQLSMLGKRNAEIGTIIGRSTSGVEWMLKDARQQLGCKNLPELISRSVQKGIVTIG</sequence>
<dbReference type="Pfam" id="PF03472">
    <property type="entry name" value="Autoind_bind"/>
    <property type="match status" value="1"/>
</dbReference>
<protein>
    <submittedName>
        <fullName evidence="5">Autoinducer binding domain-containing protein</fullName>
    </submittedName>
</protein>